<dbReference type="OrthoDB" id="9780326at2"/>
<dbReference type="PANTHER" id="PTHR43133">
    <property type="entry name" value="RNA POLYMERASE ECF-TYPE SIGMA FACTO"/>
    <property type="match status" value="1"/>
</dbReference>
<proteinExistence type="inferred from homology"/>
<dbReference type="InterPro" id="IPR036388">
    <property type="entry name" value="WH-like_DNA-bd_sf"/>
</dbReference>
<dbReference type="Proteomes" id="UP000427906">
    <property type="component" value="Chromosome"/>
</dbReference>
<dbReference type="InterPro" id="IPR039425">
    <property type="entry name" value="RNA_pol_sigma-70-like"/>
</dbReference>
<dbReference type="SUPFAM" id="SSF88946">
    <property type="entry name" value="Sigma2 domain of RNA polymerase sigma factors"/>
    <property type="match status" value="1"/>
</dbReference>
<comment type="similarity">
    <text evidence="1">Belongs to the sigma-70 factor family. ECF subfamily.</text>
</comment>
<dbReference type="InterPro" id="IPR013324">
    <property type="entry name" value="RNA_pol_sigma_r3/r4-like"/>
</dbReference>
<dbReference type="GO" id="GO:0006352">
    <property type="term" value="P:DNA-templated transcription initiation"/>
    <property type="evidence" value="ECO:0007669"/>
    <property type="project" value="InterPro"/>
</dbReference>
<keyword evidence="9" id="KW-1185">Reference proteome</keyword>
<keyword evidence="5" id="KW-0804">Transcription</keyword>
<dbReference type="Gene3D" id="1.10.10.10">
    <property type="entry name" value="Winged helix-like DNA-binding domain superfamily/Winged helix DNA-binding domain"/>
    <property type="match status" value="1"/>
</dbReference>
<protein>
    <submittedName>
        <fullName evidence="8">RNA polymerase subunit sigma-24</fullName>
    </submittedName>
</protein>
<evidence type="ECO:0000313" key="9">
    <source>
        <dbReference type="Proteomes" id="UP000427906"/>
    </source>
</evidence>
<dbReference type="InterPro" id="IPR007627">
    <property type="entry name" value="RNA_pol_sigma70_r2"/>
</dbReference>
<evidence type="ECO:0000256" key="5">
    <source>
        <dbReference type="ARBA" id="ARBA00023163"/>
    </source>
</evidence>
<name>A0A5K7YLF4_9BACT</name>
<dbReference type="EMBL" id="AP021874">
    <property type="protein sequence ID" value="BBO69245.1"/>
    <property type="molecule type" value="Genomic_DNA"/>
</dbReference>
<feature type="domain" description="RNA polymerase sigma factor 70 region 4 type 2" evidence="7">
    <location>
        <begin position="142"/>
        <end position="192"/>
    </location>
</feature>
<dbReference type="Pfam" id="PF08281">
    <property type="entry name" value="Sigma70_r4_2"/>
    <property type="match status" value="1"/>
</dbReference>
<evidence type="ECO:0000259" key="6">
    <source>
        <dbReference type="Pfam" id="PF04542"/>
    </source>
</evidence>
<dbReference type="GO" id="GO:0003677">
    <property type="term" value="F:DNA binding"/>
    <property type="evidence" value="ECO:0007669"/>
    <property type="project" value="UniProtKB-KW"/>
</dbReference>
<keyword evidence="2" id="KW-0805">Transcription regulation</keyword>
<dbReference type="KEGG" id="dalk:DSCA_31750"/>
<sequence>MPNPSEKPKNDDKDTDLIRAINSGRQDLFYELVKRYEKSLYNFGLRMCDNPSDAEDMVQDTFLNVYKYLGGFRYETKFKNWLYRVATSACLKKKRRSKYAPDRELSLDDFLPADESAVSMDLPRWASQPLDQVLDEELGTVIKQALLELPEKYRLVIVLRDVEGFSTQETAEILDLTPTNVKVRLHRARLFLREALKTYHETD</sequence>
<reference evidence="8 9" key="1">
    <citation type="submission" date="2019-11" db="EMBL/GenBank/DDBJ databases">
        <title>Comparative genomics of hydrocarbon-degrading Desulfosarcina strains.</title>
        <authorList>
            <person name="Watanabe M."/>
            <person name="Kojima H."/>
            <person name="Fukui M."/>
        </authorList>
    </citation>
    <scope>NUCLEOTIDE SEQUENCE [LARGE SCALE GENOMIC DNA]</scope>
    <source>
        <strain evidence="8 9">PL12</strain>
    </source>
</reference>
<dbReference type="NCBIfam" id="TIGR02937">
    <property type="entry name" value="sigma70-ECF"/>
    <property type="match status" value="1"/>
</dbReference>
<dbReference type="Gene3D" id="1.10.1740.10">
    <property type="match status" value="1"/>
</dbReference>
<dbReference type="RefSeq" id="WP_155317307.1">
    <property type="nucleotide sequence ID" value="NZ_AP021874.1"/>
</dbReference>
<evidence type="ECO:0000259" key="7">
    <source>
        <dbReference type="Pfam" id="PF08281"/>
    </source>
</evidence>
<gene>
    <name evidence="8" type="ORF">DSCA_31750</name>
</gene>
<feature type="domain" description="RNA polymerase sigma-70 region 2" evidence="6">
    <location>
        <begin position="32"/>
        <end position="97"/>
    </location>
</feature>
<evidence type="ECO:0000256" key="3">
    <source>
        <dbReference type="ARBA" id="ARBA00023082"/>
    </source>
</evidence>
<evidence type="ECO:0000256" key="4">
    <source>
        <dbReference type="ARBA" id="ARBA00023125"/>
    </source>
</evidence>
<dbReference type="Pfam" id="PF04542">
    <property type="entry name" value="Sigma70_r2"/>
    <property type="match status" value="1"/>
</dbReference>
<evidence type="ECO:0000256" key="2">
    <source>
        <dbReference type="ARBA" id="ARBA00023015"/>
    </source>
</evidence>
<dbReference type="InterPro" id="IPR013325">
    <property type="entry name" value="RNA_pol_sigma_r2"/>
</dbReference>
<accession>A0A5K7YLF4</accession>
<dbReference type="InterPro" id="IPR013249">
    <property type="entry name" value="RNA_pol_sigma70_r4_t2"/>
</dbReference>
<evidence type="ECO:0000313" key="8">
    <source>
        <dbReference type="EMBL" id="BBO69245.1"/>
    </source>
</evidence>
<dbReference type="AlphaFoldDB" id="A0A5K7YLF4"/>
<dbReference type="GO" id="GO:0016987">
    <property type="term" value="F:sigma factor activity"/>
    <property type="evidence" value="ECO:0007669"/>
    <property type="project" value="UniProtKB-KW"/>
</dbReference>
<dbReference type="SUPFAM" id="SSF88659">
    <property type="entry name" value="Sigma3 and sigma4 domains of RNA polymerase sigma factors"/>
    <property type="match status" value="1"/>
</dbReference>
<keyword evidence="3" id="KW-0731">Sigma factor</keyword>
<dbReference type="InterPro" id="IPR014284">
    <property type="entry name" value="RNA_pol_sigma-70_dom"/>
</dbReference>
<dbReference type="PANTHER" id="PTHR43133:SF8">
    <property type="entry name" value="RNA POLYMERASE SIGMA FACTOR HI_1459-RELATED"/>
    <property type="match status" value="1"/>
</dbReference>
<dbReference type="CDD" id="cd06171">
    <property type="entry name" value="Sigma70_r4"/>
    <property type="match status" value="1"/>
</dbReference>
<organism evidence="8 9">
    <name type="scientific">Desulfosarcina alkanivorans</name>
    <dbReference type="NCBI Taxonomy" id="571177"/>
    <lineage>
        <taxon>Bacteria</taxon>
        <taxon>Pseudomonadati</taxon>
        <taxon>Thermodesulfobacteriota</taxon>
        <taxon>Desulfobacteria</taxon>
        <taxon>Desulfobacterales</taxon>
        <taxon>Desulfosarcinaceae</taxon>
        <taxon>Desulfosarcina</taxon>
    </lineage>
</organism>
<keyword evidence="4" id="KW-0238">DNA-binding</keyword>
<evidence type="ECO:0000256" key="1">
    <source>
        <dbReference type="ARBA" id="ARBA00010641"/>
    </source>
</evidence>